<evidence type="ECO:0000313" key="2">
    <source>
        <dbReference type="Proteomes" id="UP000314294"/>
    </source>
</evidence>
<dbReference type="Proteomes" id="UP000314294">
    <property type="component" value="Unassembled WGS sequence"/>
</dbReference>
<sequence>MNSPVSWRLDVPAQHTQSLGMDTCGQISSAWFFLQTPSFSELGQMEGRCGRSLHRPPRRQRDVGVACFGHVQYMSLNVI</sequence>
<dbReference type="EMBL" id="SRLO01001047">
    <property type="protein sequence ID" value="TNN42294.1"/>
    <property type="molecule type" value="Genomic_DNA"/>
</dbReference>
<protein>
    <submittedName>
        <fullName evidence="1">Uncharacterized protein</fullName>
    </submittedName>
</protein>
<evidence type="ECO:0000313" key="1">
    <source>
        <dbReference type="EMBL" id="TNN42294.1"/>
    </source>
</evidence>
<organism evidence="1 2">
    <name type="scientific">Liparis tanakae</name>
    <name type="common">Tanaka's snailfish</name>
    <dbReference type="NCBI Taxonomy" id="230148"/>
    <lineage>
        <taxon>Eukaryota</taxon>
        <taxon>Metazoa</taxon>
        <taxon>Chordata</taxon>
        <taxon>Craniata</taxon>
        <taxon>Vertebrata</taxon>
        <taxon>Euteleostomi</taxon>
        <taxon>Actinopterygii</taxon>
        <taxon>Neopterygii</taxon>
        <taxon>Teleostei</taxon>
        <taxon>Neoteleostei</taxon>
        <taxon>Acanthomorphata</taxon>
        <taxon>Eupercaria</taxon>
        <taxon>Perciformes</taxon>
        <taxon>Cottioidei</taxon>
        <taxon>Cottales</taxon>
        <taxon>Liparidae</taxon>
        <taxon>Liparis</taxon>
    </lineage>
</organism>
<dbReference type="AlphaFoldDB" id="A0A4Z2FND1"/>
<accession>A0A4Z2FND1</accession>
<reference evidence="1 2" key="1">
    <citation type="submission" date="2019-03" db="EMBL/GenBank/DDBJ databases">
        <title>First draft genome of Liparis tanakae, snailfish: a comprehensive survey of snailfish specific genes.</title>
        <authorList>
            <person name="Kim W."/>
            <person name="Song I."/>
            <person name="Jeong J.-H."/>
            <person name="Kim D."/>
            <person name="Kim S."/>
            <person name="Ryu S."/>
            <person name="Song J.Y."/>
            <person name="Lee S.K."/>
        </authorList>
    </citation>
    <scope>NUCLEOTIDE SEQUENCE [LARGE SCALE GENOMIC DNA]</scope>
    <source>
        <tissue evidence="1">Muscle</tissue>
    </source>
</reference>
<proteinExistence type="predicted"/>
<comment type="caution">
    <text evidence="1">The sequence shown here is derived from an EMBL/GenBank/DDBJ whole genome shotgun (WGS) entry which is preliminary data.</text>
</comment>
<name>A0A4Z2FND1_9TELE</name>
<gene>
    <name evidence="1" type="ORF">EYF80_047532</name>
</gene>
<keyword evidence="2" id="KW-1185">Reference proteome</keyword>